<feature type="compositionally biased region" description="Low complexity" evidence="1">
    <location>
        <begin position="459"/>
        <end position="486"/>
    </location>
</feature>
<feature type="domain" description="JmjN" evidence="2">
    <location>
        <begin position="9"/>
        <end position="51"/>
    </location>
</feature>
<dbReference type="PANTHER" id="PTHR10694:SF7">
    <property type="entry name" value="[HISTONE H3]-TRIMETHYL-L-LYSINE(9) DEMETHYLASE"/>
    <property type="match status" value="1"/>
</dbReference>
<feature type="region of interest" description="Disordered" evidence="1">
    <location>
        <begin position="330"/>
        <end position="374"/>
    </location>
</feature>
<dbReference type="GO" id="GO:0005634">
    <property type="term" value="C:nucleus"/>
    <property type="evidence" value="ECO:0007669"/>
    <property type="project" value="TreeGrafter"/>
</dbReference>
<evidence type="ECO:0000256" key="1">
    <source>
        <dbReference type="SAM" id="MobiDB-lite"/>
    </source>
</evidence>
<dbReference type="EMBL" id="JALJOR010000001">
    <property type="protein sequence ID" value="KAK9828707.1"/>
    <property type="molecule type" value="Genomic_DNA"/>
</dbReference>
<dbReference type="SMART" id="SM00545">
    <property type="entry name" value="JmjN"/>
    <property type="match status" value="1"/>
</dbReference>
<dbReference type="SUPFAM" id="SSF51197">
    <property type="entry name" value="Clavaminate synthase-like"/>
    <property type="match status" value="1"/>
</dbReference>
<dbReference type="GO" id="GO:0010468">
    <property type="term" value="P:regulation of gene expression"/>
    <property type="evidence" value="ECO:0007669"/>
    <property type="project" value="TreeGrafter"/>
</dbReference>
<dbReference type="SMART" id="SM00558">
    <property type="entry name" value="JmjC"/>
    <property type="match status" value="1"/>
</dbReference>
<dbReference type="GO" id="GO:0000785">
    <property type="term" value="C:chromatin"/>
    <property type="evidence" value="ECO:0007669"/>
    <property type="project" value="TreeGrafter"/>
</dbReference>
<dbReference type="GO" id="GO:0051864">
    <property type="term" value="F:histone H3K36 demethylase activity"/>
    <property type="evidence" value="ECO:0007669"/>
    <property type="project" value="TreeGrafter"/>
</dbReference>
<dbReference type="PROSITE" id="PS51183">
    <property type="entry name" value="JMJN"/>
    <property type="match status" value="1"/>
</dbReference>
<evidence type="ECO:0000313" key="5">
    <source>
        <dbReference type="Proteomes" id="UP001489004"/>
    </source>
</evidence>
<evidence type="ECO:0000259" key="3">
    <source>
        <dbReference type="PROSITE" id="PS51184"/>
    </source>
</evidence>
<name>A0AAW1R605_9CHLO</name>
<feature type="region of interest" description="Disordered" evidence="1">
    <location>
        <begin position="404"/>
        <end position="506"/>
    </location>
</feature>
<dbReference type="Gene3D" id="2.60.120.650">
    <property type="entry name" value="Cupin"/>
    <property type="match status" value="1"/>
</dbReference>
<comment type="caution">
    <text evidence="4">The sequence shown here is derived from an EMBL/GenBank/DDBJ whole genome shotgun (WGS) entry which is preliminary data.</text>
</comment>
<reference evidence="4 5" key="1">
    <citation type="journal article" date="2024" name="Nat. Commun.">
        <title>Phylogenomics reveals the evolutionary origins of lichenization in chlorophyte algae.</title>
        <authorList>
            <person name="Puginier C."/>
            <person name="Libourel C."/>
            <person name="Otte J."/>
            <person name="Skaloud P."/>
            <person name="Haon M."/>
            <person name="Grisel S."/>
            <person name="Petersen M."/>
            <person name="Berrin J.G."/>
            <person name="Delaux P.M."/>
            <person name="Dal Grande F."/>
            <person name="Keller J."/>
        </authorList>
    </citation>
    <scope>NUCLEOTIDE SEQUENCE [LARGE SCALE GENOMIC DNA]</scope>
    <source>
        <strain evidence="4 5">SAG 2043</strain>
    </source>
</reference>
<gene>
    <name evidence="4" type="ORF">WJX72_001637</name>
</gene>
<dbReference type="Proteomes" id="UP001489004">
    <property type="component" value="Unassembled WGS sequence"/>
</dbReference>
<dbReference type="InterPro" id="IPR003347">
    <property type="entry name" value="JmjC_dom"/>
</dbReference>
<dbReference type="GO" id="GO:0032454">
    <property type="term" value="F:histone H3K9 demethylase activity"/>
    <property type="evidence" value="ECO:0007669"/>
    <property type="project" value="TreeGrafter"/>
</dbReference>
<accession>A0AAW1R605</accession>
<evidence type="ECO:0000259" key="2">
    <source>
        <dbReference type="PROSITE" id="PS51183"/>
    </source>
</evidence>
<feature type="domain" description="JmjC" evidence="3">
    <location>
        <begin position="140"/>
        <end position="307"/>
    </location>
</feature>
<dbReference type="Pfam" id="PF02373">
    <property type="entry name" value="JmjC"/>
    <property type="match status" value="1"/>
</dbReference>
<sequence>MVARKKYEVPVFHPTLRDLGGSFETFVESVERRFAQVGICKIVAPKSWTPRKAGYDDDNIECEIPRPIRQHATGTRGLYRTLLVEAKPMSLLKDFKPLATHKHNLPPENADTEAVERAFWRSVTISPPLYGADVPGSMFDEDLKGWNLRHLDSLLSRTLSKNDLDAIPGVNTPYLYFGMWRSIFAWHTEDLDLHSINYLHYGAPKTWYCIPPAHRERFEVLVKGLLPDLFRSCPEFFRHKELLISPQMLQAHNIPVVKVTQYPGEFIINYPGAYHAGFNHGYNCAESTNFATRSWIGIGAQARVCDCHSDAVKIEMRMFLDEANPRAKRILRDNLSDTESSESESEGESEDESDSDDSSDEDAPAPRRKRAKVAATACKAAASGGRSMTADKPTARRALVSGGRNMAAAKPTSSVHGRGGQAPGNKRARVDSTARAPASKRRKTAEGSASARKPGRSPGGPAKPAKQSAAQQSGAKSNSKTAAAKSQPGKPQGTTAGRLCIDLYIS</sequence>
<protein>
    <submittedName>
        <fullName evidence="4">Uncharacterized protein</fullName>
    </submittedName>
</protein>
<evidence type="ECO:0000313" key="4">
    <source>
        <dbReference type="EMBL" id="KAK9828707.1"/>
    </source>
</evidence>
<organism evidence="4 5">
    <name type="scientific">[Myrmecia] bisecta</name>
    <dbReference type="NCBI Taxonomy" id="41462"/>
    <lineage>
        <taxon>Eukaryota</taxon>
        <taxon>Viridiplantae</taxon>
        <taxon>Chlorophyta</taxon>
        <taxon>core chlorophytes</taxon>
        <taxon>Trebouxiophyceae</taxon>
        <taxon>Trebouxiales</taxon>
        <taxon>Trebouxiaceae</taxon>
        <taxon>Myrmecia</taxon>
    </lineage>
</organism>
<proteinExistence type="predicted"/>
<dbReference type="AlphaFoldDB" id="A0AAW1R605"/>
<dbReference type="InterPro" id="IPR003349">
    <property type="entry name" value="JmjN"/>
</dbReference>
<dbReference type="PROSITE" id="PS51184">
    <property type="entry name" value="JMJC"/>
    <property type="match status" value="1"/>
</dbReference>
<feature type="compositionally biased region" description="Acidic residues" evidence="1">
    <location>
        <begin position="339"/>
        <end position="363"/>
    </location>
</feature>
<keyword evidence="5" id="KW-1185">Reference proteome</keyword>
<dbReference type="PANTHER" id="PTHR10694">
    <property type="entry name" value="LYSINE-SPECIFIC DEMETHYLASE"/>
    <property type="match status" value="1"/>
</dbReference>